<accession>A0A2W4ZBF0</accession>
<evidence type="ECO:0000313" key="2">
    <source>
        <dbReference type="Proteomes" id="UP000249794"/>
    </source>
</evidence>
<proteinExistence type="predicted"/>
<gene>
    <name evidence="1" type="ORF">DCF15_10300</name>
</gene>
<dbReference type="Proteomes" id="UP000249794">
    <property type="component" value="Unassembled WGS sequence"/>
</dbReference>
<name>A0A2W4ZBF0_9CYAN</name>
<sequence length="235" mass="24744">MHINHSVHSPSVAPLGNLSEDLSADLSKSLTGPKLLLKRSLTAFLCALAAAATIAPNAALAGSRPVVPPDSSNAVGETFAPTRPRAEGETLTTQIGYNVLSVLQTIRARQSVDSVTDEMLFIPAAKVDTIAAALSPERTGRDIEQLERQIFDETSGKIQVDLSALGTSEGDVKTATDSINTFFKALTAEQLAVAVESPTLMTIWRLLLAANDVVDGYVLTFPGGGTTGVFTIRLL</sequence>
<dbReference type="EMBL" id="QBMP01000092">
    <property type="protein sequence ID" value="PZO55535.1"/>
    <property type="molecule type" value="Genomic_DNA"/>
</dbReference>
<evidence type="ECO:0000313" key="1">
    <source>
        <dbReference type="EMBL" id="PZO55535.1"/>
    </source>
</evidence>
<comment type="caution">
    <text evidence="1">The sequence shown here is derived from an EMBL/GenBank/DDBJ whole genome shotgun (WGS) entry which is preliminary data.</text>
</comment>
<protein>
    <submittedName>
        <fullName evidence="1">Uncharacterized protein</fullName>
    </submittedName>
</protein>
<reference evidence="1 2" key="2">
    <citation type="submission" date="2018-06" db="EMBL/GenBank/DDBJ databases">
        <title>Metagenomic assembly of (sub)arctic Cyanobacteria and their associated microbiome from non-axenic cultures.</title>
        <authorList>
            <person name="Baurain D."/>
        </authorList>
    </citation>
    <scope>NUCLEOTIDE SEQUENCE [LARGE SCALE GENOMIC DNA]</scope>
    <source>
        <strain evidence="1">ULC027bin1</strain>
    </source>
</reference>
<dbReference type="AlphaFoldDB" id="A0A2W4ZBF0"/>
<reference evidence="2" key="1">
    <citation type="submission" date="2018-04" db="EMBL/GenBank/DDBJ databases">
        <authorList>
            <person name="Cornet L."/>
        </authorList>
    </citation>
    <scope>NUCLEOTIDE SEQUENCE [LARGE SCALE GENOMIC DNA]</scope>
</reference>
<organism evidence="1 2">
    <name type="scientific">Phormidesmis priestleyi</name>
    <dbReference type="NCBI Taxonomy" id="268141"/>
    <lineage>
        <taxon>Bacteria</taxon>
        <taxon>Bacillati</taxon>
        <taxon>Cyanobacteriota</taxon>
        <taxon>Cyanophyceae</taxon>
        <taxon>Leptolyngbyales</taxon>
        <taxon>Leptolyngbyaceae</taxon>
        <taxon>Phormidesmis</taxon>
    </lineage>
</organism>